<accession>A0A4S3JW44</accession>
<sequence>MVGSQTDHRTYRGTGTGKVWVAVEIPSLSQDPGIAILRRTLQWCQYWPHLVARKKRHDPTILTGILVFIDQLYELDGWLTVGGLKPSDLSKTNLKQKKLVLG</sequence>
<dbReference type="AlphaFoldDB" id="A0A4S3JW44"/>
<keyword evidence="2" id="KW-1185">Reference proteome</keyword>
<dbReference type="Proteomes" id="UP000308092">
    <property type="component" value="Unassembled WGS sequence"/>
</dbReference>
<evidence type="ECO:0000313" key="2">
    <source>
        <dbReference type="Proteomes" id="UP000308092"/>
    </source>
</evidence>
<protein>
    <submittedName>
        <fullName evidence="1">Uncharacterized protein</fullName>
    </submittedName>
</protein>
<dbReference type="EMBL" id="SOSA01000013">
    <property type="protein sequence ID" value="THC99689.1"/>
    <property type="molecule type" value="Genomic_DNA"/>
</dbReference>
<dbReference type="VEuPathDB" id="FungiDB:EYZ11_000850"/>
<proteinExistence type="predicted"/>
<reference evidence="1 2" key="1">
    <citation type="submission" date="2019-03" db="EMBL/GenBank/DDBJ databases">
        <title>The genome sequence of a newly discovered highly antifungal drug resistant Aspergillus species, Aspergillus tanneri NIH 1004.</title>
        <authorList>
            <person name="Mounaud S."/>
            <person name="Singh I."/>
            <person name="Joardar V."/>
            <person name="Pakala S."/>
            <person name="Pakala S."/>
            <person name="Venepally P."/>
            <person name="Hoover J."/>
            <person name="Nierman W."/>
            <person name="Chung J."/>
            <person name="Losada L."/>
        </authorList>
    </citation>
    <scope>NUCLEOTIDE SEQUENCE [LARGE SCALE GENOMIC DNA]</scope>
    <source>
        <strain evidence="1 2">NIH1004</strain>
    </source>
</reference>
<name>A0A4S3JW44_9EURO</name>
<organism evidence="1 2">
    <name type="scientific">Aspergillus tanneri</name>
    <dbReference type="NCBI Taxonomy" id="1220188"/>
    <lineage>
        <taxon>Eukaryota</taxon>
        <taxon>Fungi</taxon>
        <taxon>Dikarya</taxon>
        <taxon>Ascomycota</taxon>
        <taxon>Pezizomycotina</taxon>
        <taxon>Eurotiomycetes</taxon>
        <taxon>Eurotiomycetidae</taxon>
        <taxon>Eurotiales</taxon>
        <taxon>Aspergillaceae</taxon>
        <taxon>Aspergillus</taxon>
        <taxon>Aspergillus subgen. Circumdati</taxon>
    </lineage>
</organism>
<gene>
    <name evidence="1" type="ORF">EYZ11_000850</name>
</gene>
<comment type="caution">
    <text evidence="1">The sequence shown here is derived from an EMBL/GenBank/DDBJ whole genome shotgun (WGS) entry which is preliminary data.</text>
</comment>
<evidence type="ECO:0000313" key="1">
    <source>
        <dbReference type="EMBL" id="THC99689.1"/>
    </source>
</evidence>